<dbReference type="AlphaFoldDB" id="A0A4U5LUS9"/>
<dbReference type="Proteomes" id="UP000298663">
    <property type="component" value="Unassembled WGS sequence"/>
</dbReference>
<proteinExistence type="predicted"/>
<dbReference type="EMBL" id="AZBU02000012">
    <property type="protein sequence ID" value="TKR59878.1"/>
    <property type="molecule type" value="Genomic_DNA"/>
</dbReference>
<sequence length="344" mass="40212">MDAVPASFVDDVFKRVAAQPHGWDSLCYEWRSDAWKQLDSSLYTQVQEFRNANSIGVKISLVGYPPIEDYEDEIEDISEKDQFQLTISGFINGLEVRSEDIKDLSKYVNYYSCFLIEDDCTDYLNILKKNLLIKKILKMYYLFSFVELKDAGLMCEFILKEGIRCDEFSFDNDVYKVDQHQMDLFVHQLKNSRQLMYEINYDVLYDHLEAILESFCSSLHAEQLHVSVSFLKEITVLLEGWSKYESKDKYILAKVFNFSLTLDKFENAGYLCEEDISHINPGKEGFYKCKARYCVALPGKPKRRLQWFRDITVKATRNSERIAEVRIVARNVGRCPNVCYFVSC</sequence>
<protein>
    <submittedName>
        <fullName evidence="1">Uncharacterized protein</fullName>
    </submittedName>
</protein>
<organism evidence="1 2">
    <name type="scientific">Steinernema carpocapsae</name>
    <name type="common">Entomopathogenic nematode</name>
    <dbReference type="NCBI Taxonomy" id="34508"/>
    <lineage>
        <taxon>Eukaryota</taxon>
        <taxon>Metazoa</taxon>
        <taxon>Ecdysozoa</taxon>
        <taxon>Nematoda</taxon>
        <taxon>Chromadorea</taxon>
        <taxon>Rhabditida</taxon>
        <taxon>Tylenchina</taxon>
        <taxon>Panagrolaimomorpha</taxon>
        <taxon>Strongyloidoidea</taxon>
        <taxon>Steinernematidae</taxon>
        <taxon>Steinernema</taxon>
    </lineage>
</organism>
<evidence type="ECO:0000313" key="1">
    <source>
        <dbReference type="EMBL" id="TKR59878.1"/>
    </source>
</evidence>
<keyword evidence="2" id="KW-1185">Reference proteome</keyword>
<evidence type="ECO:0000313" key="2">
    <source>
        <dbReference type="Proteomes" id="UP000298663"/>
    </source>
</evidence>
<comment type="caution">
    <text evidence="1">The sequence shown here is derived from an EMBL/GenBank/DDBJ whole genome shotgun (WGS) entry which is preliminary data.</text>
</comment>
<reference evidence="1 2" key="2">
    <citation type="journal article" date="2019" name="G3 (Bethesda)">
        <title>Hybrid Assembly of the Genome of the Entomopathogenic Nematode Steinernema carpocapsae Identifies the X-Chromosome.</title>
        <authorList>
            <person name="Serra L."/>
            <person name="Macchietto M."/>
            <person name="Macias-Munoz A."/>
            <person name="McGill C.J."/>
            <person name="Rodriguez I.M."/>
            <person name="Rodriguez B."/>
            <person name="Murad R."/>
            <person name="Mortazavi A."/>
        </authorList>
    </citation>
    <scope>NUCLEOTIDE SEQUENCE [LARGE SCALE GENOMIC DNA]</scope>
    <source>
        <strain evidence="1 2">ALL</strain>
    </source>
</reference>
<accession>A0A4U5LUS9</accession>
<gene>
    <name evidence="1" type="ORF">L596_029488</name>
</gene>
<reference evidence="1 2" key="1">
    <citation type="journal article" date="2015" name="Genome Biol.">
        <title>Comparative genomics of Steinernema reveals deeply conserved gene regulatory networks.</title>
        <authorList>
            <person name="Dillman A.R."/>
            <person name="Macchietto M."/>
            <person name="Porter C.F."/>
            <person name="Rogers A."/>
            <person name="Williams B."/>
            <person name="Antoshechkin I."/>
            <person name="Lee M.M."/>
            <person name="Goodwin Z."/>
            <person name="Lu X."/>
            <person name="Lewis E.E."/>
            <person name="Goodrich-Blair H."/>
            <person name="Stock S.P."/>
            <person name="Adams B.J."/>
            <person name="Sternberg P.W."/>
            <person name="Mortazavi A."/>
        </authorList>
    </citation>
    <scope>NUCLEOTIDE SEQUENCE [LARGE SCALE GENOMIC DNA]</scope>
    <source>
        <strain evidence="1 2">ALL</strain>
    </source>
</reference>
<name>A0A4U5LUS9_STECR</name>